<reference evidence="1" key="1">
    <citation type="submission" date="2022-03" db="EMBL/GenBank/DDBJ databases">
        <title>De novo assembled genomes of Belliella spp. (Cyclobacteriaceae) strains.</title>
        <authorList>
            <person name="Szabo A."/>
            <person name="Korponai K."/>
            <person name="Felfoldi T."/>
        </authorList>
    </citation>
    <scope>NUCLEOTIDE SEQUENCE</scope>
    <source>
        <strain evidence="1">DSM 107340</strain>
    </source>
</reference>
<keyword evidence="2" id="KW-1185">Reference proteome</keyword>
<dbReference type="RefSeq" id="WP_241273718.1">
    <property type="nucleotide sequence ID" value="NZ_JAKZGS010000002.1"/>
</dbReference>
<dbReference type="EMBL" id="JAKZGS010000002">
    <property type="protein sequence ID" value="MCH7397217.1"/>
    <property type="molecule type" value="Genomic_DNA"/>
</dbReference>
<evidence type="ECO:0000313" key="1">
    <source>
        <dbReference type="EMBL" id="MCH7397217.1"/>
    </source>
</evidence>
<evidence type="ECO:0000313" key="2">
    <source>
        <dbReference type="Proteomes" id="UP001165488"/>
    </source>
</evidence>
<gene>
    <name evidence="1" type="ORF">MM236_04415</name>
</gene>
<comment type="caution">
    <text evidence="1">The sequence shown here is derived from an EMBL/GenBank/DDBJ whole genome shotgun (WGS) entry which is preliminary data.</text>
</comment>
<accession>A0ABS9UKR2</accession>
<name>A0ABS9UKR2_9BACT</name>
<protein>
    <submittedName>
        <fullName evidence="1">Uncharacterized protein</fullName>
    </submittedName>
</protein>
<dbReference type="Proteomes" id="UP001165488">
    <property type="component" value="Unassembled WGS sequence"/>
</dbReference>
<proteinExistence type="predicted"/>
<organism evidence="1 2">
    <name type="scientific">Belliella calami</name>
    <dbReference type="NCBI Taxonomy" id="2923436"/>
    <lineage>
        <taxon>Bacteria</taxon>
        <taxon>Pseudomonadati</taxon>
        <taxon>Bacteroidota</taxon>
        <taxon>Cytophagia</taxon>
        <taxon>Cytophagales</taxon>
        <taxon>Cyclobacteriaceae</taxon>
        <taxon>Belliella</taxon>
    </lineage>
</organism>
<sequence length="74" mass="8751">MDKFAVQEAFVEIERTFRLTDIQIKFLQEIVVSLPKPELLEVGDFYIQAINSKASKMEELLPSLNPKFQFRYLR</sequence>